<dbReference type="PROSITE" id="PS51257">
    <property type="entry name" value="PROKAR_LIPOPROTEIN"/>
    <property type="match status" value="1"/>
</dbReference>
<comment type="caution">
    <text evidence="4">The sequence shown here is derived from an EMBL/GenBank/DDBJ whole genome shotgun (WGS) entry which is preliminary data.</text>
</comment>
<feature type="chain" id="PRO_5036063098" description="Lipoprotein LPP20-like domain-containing protein" evidence="1">
    <location>
        <begin position="20"/>
        <end position="183"/>
    </location>
</feature>
<evidence type="ECO:0000313" key="5">
    <source>
        <dbReference type="Proteomes" id="UP000029714"/>
    </source>
</evidence>
<evidence type="ECO:0000313" key="4">
    <source>
        <dbReference type="EMBL" id="TLD92948.1"/>
    </source>
</evidence>
<dbReference type="Pfam" id="PF02169">
    <property type="entry name" value="LPP20"/>
    <property type="match status" value="1"/>
</dbReference>
<feature type="domain" description="Lipoprotein LPP20-like" evidence="2">
    <location>
        <begin position="39"/>
        <end position="148"/>
    </location>
</feature>
<keyword evidence="5" id="KW-1185">Reference proteome</keyword>
<dbReference type="AlphaFoldDB" id="A0A347VT89"/>
<dbReference type="RefSeq" id="WP_034573239.1">
    <property type="nucleotide sequence ID" value="NZ_JRMP02000017.1"/>
</dbReference>
<accession>A0A347VT89</accession>
<name>A0A347VT89_9HELI</name>
<organism evidence="4 5">
    <name type="scientific">Helicobacter saguini</name>
    <dbReference type="NCBI Taxonomy" id="1548018"/>
    <lineage>
        <taxon>Bacteria</taxon>
        <taxon>Pseudomonadati</taxon>
        <taxon>Campylobacterota</taxon>
        <taxon>Epsilonproteobacteria</taxon>
        <taxon>Campylobacterales</taxon>
        <taxon>Helicobacteraceae</taxon>
        <taxon>Helicobacter</taxon>
    </lineage>
</organism>
<protein>
    <recommendedName>
        <fullName evidence="2">Lipoprotein LPP20-like domain-containing protein</fullName>
    </recommendedName>
</protein>
<evidence type="ECO:0000259" key="2">
    <source>
        <dbReference type="Pfam" id="PF02169"/>
    </source>
</evidence>
<reference evidence="4 5" key="1">
    <citation type="journal article" date="2014" name="Genome Announc.">
        <title>Draft genome sequences of eight enterohepatic helicobacter species isolated from both laboratory and wild rodents.</title>
        <authorList>
            <person name="Sheh A."/>
            <person name="Shen Z."/>
            <person name="Fox J.G."/>
        </authorList>
    </citation>
    <scope>NUCLEOTIDE SEQUENCE [LARGE SCALE GENOMIC DNA]</scope>
    <source>
        <strain evidence="4 5">MIT 97-6194</strain>
    </source>
</reference>
<dbReference type="EMBL" id="JRMP02000017">
    <property type="protein sequence ID" value="TLD92948.1"/>
    <property type="molecule type" value="Genomic_DNA"/>
</dbReference>
<dbReference type="STRING" id="1548018.LS64_11650"/>
<sequence>MKTSVLSMVAKGLCVGVLATFLVSCGEKTQSLTPNKDEPKWVNNISEAKERAKSNAVAVGSAKVLDGNINFATNQATMQARIQIAQMISTKVEQAIKELAQSDGLKISENSIQAAKQKVEQTLQKTEMVERWIDKDSKPNVLYVLVGMDKDAFDNAMKGGAQVLNINSSQALELSNTVEALLK</sequence>
<evidence type="ECO:0000313" key="3">
    <source>
        <dbReference type="EMBL" id="MWV69483.1"/>
    </source>
</evidence>
<evidence type="ECO:0000313" key="6">
    <source>
        <dbReference type="Proteomes" id="UP000477070"/>
    </source>
</evidence>
<keyword evidence="1" id="KW-0732">Signal</keyword>
<dbReference type="EMBL" id="QBIU01000001">
    <property type="protein sequence ID" value="MWV69483.1"/>
    <property type="molecule type" value="Genomic_DNA"/>
</dbReference>
<reference evidence="4" key="3">
    <citation type="submission" date="2018-04" db="EMBL/GenBank/DDBJ databases">
        <authorList>
            <person name="Sheh A."/>
            <person name="Shen Z."/>
            <person name="Mannion A.J."/>
            <person name="Fox J.G."/>
        </authorList>
    </citation>
    <scope>NUCLEOTIDE SEQUENCE</scope>
    <source>
        <strain evidence="4">MIT 97-6194</strain>
    </source>
</reference>
<dbReference type="InterPro" id="IPR024952">
    <property type="entry name" value="LPP20-like_dom"/>
</dbReference>
<dbReference type="Proteomes" id="UP000029714">
    <property type="component" value="Unassembled WGS sequence"/>
</dbReference>
<reference evidence="3 6" key="4">
    <citation type="submission" date="2019-12" db="EMBL/GenBank/DDBJ databases">
        <title>Multi-Generational Helicobacter saguini Isolates.</title>
        <authorList>
            <person name="Mannion A."/>
            <person name="Shen Z."/>
            <person name="Fox J.G."/>
        </authorList>
    </citation>
    <scope>NUCLEOTIDE SEQUENCE [LARGE SCALE GENOMIC DNA]</scope>
    <source>
        <strain evidence="3">16-048</strain>
        <strain evidence="6">16-048 (F4)</strain>
    </source>
</reference>
<gene>
    <name evidence="3" type="ORF">DCO61_05530</name>
    <name evidence="4" type="ORF">LS64_009680</name>
</gene>
<evidence type="ECO:0000256" key="1">
    <source>
        <dbReference type="SAM" id="SignalP"/>
    </source>
</evidence>
<feature type="signal peptide" evidence="1">
    <location>
        <begin position="1"/>
        <end position="19"/>
    </location>
</feature>
<proteinExistence type="predicted"/>
<dbReference type="OrthoDB" id="5328755at2"/>
<reference evidence="4 5" key="2">
    <citation type="journal article" date="2016" name="Infect. Immun.">
        <title>Helicobacter saguini, a Novel Helicobacter Isolated from Cotton-Top Tamarins with Ulcerative Colitis, Has Proinflammatory Properties and Induces Typhlocolitis and Dysplasia in Gnotobiotic IL-10-/- Mice.</title>
        <authorList>
            <person name="Shen Z."/>
            <person name="Mannion A."/>
            <person name="Whary M.T."/>
            <person name="Muthupalani S."/>
            <person name="Sheh A."/>
            <person name="Feng Y."/>
            <person name="Gong G."/>
            <person name="Vandamme P."/>
            <person name="Holcombe H.R."/>
            <person name="Paster B.J."/>
            <person name="Fox J.G."/>
        </authorList>
    </citation>
    <scope>NUCLEOTIDE SEQUENCE [LARGE SCALE GENOMIC DNA]</scope>
    <source>
        <strain evidence="4 5">MIT 97-6194</strain>
    </source>
</reference>
<dbReference type="Proteomes" id="UP000477070">
    <property type="component" value="Unassembled WGS sequence"/>
</dbReference>
<dbReference type="Gene3D" id="3.10.129.140">
    <property type="entry name" value="Helicobacter TNF-alpha-Inducing protein"/>
    <property type="match status" value="1"/>
</dbReference>